<feature type="domain" description="IgGFc-binding protein N-terminal" evidence="3">
    <location>
        <begin position="257"/>
        <end position="556"/>
    </location>
</feature>
<evidence type="ECO:0000313" key="4">
    <source>
        <dbReference type="EMBL" id="MCY1012653.1"/>
    </source>
</evidence>
<dbReference type="PROSITE" id="PS51257">
    <property type="entry name" value="PROKAR_LIPOPROTEIN"/>
    <property type="match status" value="1"/>
</dbReference>
<dbReference type="PANTHER" id="PTHR46534">
    <property type="entry name" value="IGGFC_BINDING DOMAIN-CONTAINING PROTEIN"/>
    <property type="match status" value="1"/>
</dbReference>
<reference evidence="4" key="1">
    <citation type="submission" date="2022-11" db="EMBL/GenBank/DDBJ databases">
        <title>Minimal conservation of predation-associated metabolite biosynthetic gene clusters underscores biosynthetic potential of Myxococcota including descriptions for ten novel species: Archangium lansinium sp. nov., Myxococcus landrumus sp. nov., Nannocystis bai.</title>
        <authorList>
            <person name="Ahearne A."/>
            <person name="Stevens C."/>
            <person name="Phillips K."/>
        </authorList>
    </citation>
    <scope>NUCLEOTIDE SEQUENCE</scope>
    <source>
        <strain evidence="4">Na p29</strain>
    </source>
</reference>
<feature type="chain" id="PRO_5040977012" evidence="2">
    <location>
        <begin position="23"/>
        <end position="578"/>
    </location>
</feature>
<dbReference type="RefSeq" id="WP_267776143.1">
    <property type="nucleotide sequence ID" value="NZ_JAPNKE010000002.1"/>
</dbReference>
<gene>
    <name evidence="4" type="ORF">OV079_45395</name>
</gene>
<dbReference type="PANTHER" id="PTHR46534:SF1">
    <property type="entry name" value="IGGFC-BINDING PROTEIN N-TERMINAL DOMAIN-CONTAINING PROTEIN"/>
    <property type="match status" value="1"/>
</dbReference>
<dbReference type="EMBL" id="JAPNKE010000002">
    <property type="protein sequence ID" value="MCY1012653.1"/>
    <property type="molecule type" value="Genomic_DNA"/>
</dbReference>
<evidence type="ECO:0000256" key="1">
    <source>
        <dbReference type="SAM" id="MobiDB-lite"/>
    </source>
</evidence>
<protein>
    <submittedName>
        <fullName evidence="4">IgGFc-binding protein</fullName>
    </submittedName>
</protein>
<evidence type="ECO:0000259" key="3">
    <source>
        <dbReference type="Pfam" id="PF17517"/>
    </source>
</evidence>
<keyword evidence="2" id="KW-0732">Signal</keyword>
<proteinExistence type="predicted"/>
<organism evidence="4 5">
    <name type="scientific">Nannocystis pusilla</name>
    <dbReference type="NCBI Taxonomy" id="889268"/>
    <lineage>
        <taxon>Bacteria</taxon>
        <taxon>Pseudomonadati</taxon>
        <taxon>Myxococcota</taxon>
        <taxon>Polyangia</taxon>
        <taxon>Nannocystales</taxon>
        <taxon>Nannocystaceae</taxon>
        <taxon>Nannocystis</taxon>
    </lineage>
</organism>
<dbReference type="Pfam" id="PF17517">
    <property type="entry name" value="IgGFc_binding"/>
    <property type="match status" value="1"/>
</dbReference>
<comment type="caution">
    <text evidence="4">The sequence shown here is derived from an EMBL/GenBank/DDBJ whole genome shotgun (WGS) entry which is preliminary data.</text>
</comment>
<dbReference type="AlphaFoldDB" id="A0A9X3EYE2"/>
<sequence>MRTSFRLIAAMTIIAGCGDSTANTGASEGTSSTGESTSSSTTGPDTPTTTGTTAPPECAPDSVVCVSETEVAECGPDGQLGAPSSCPNGGVCVADVGCTGCEPGAVRCDGDQLQQCNDGAWEAQQTCSAAQGLTCDADAMACTGACAPKSLPLTASGCEFYALTALQLNQNGSIFAIVVENPGDSPATVTITQNEDFTPVVETVDADSYRVIELPYTMGLFNALVGKLIYDGAYHIESDAPVRVVQYNSINLTASSDSSLLWPRHTWGADYFVSSYAPSEIEGGFYRGAWAVVAGADEMSVEAIALPGTKSKAAPGIGLDGNGKAPLDAGDVLQLVSADDGDLTGTRLVADRPIQVLGGHECSFMPKDVPYCDHLEDMMLPVSQLGTEYAIVAPSRHNPPTERRPQVLRVIASEPNTELTFEPPIFAPMTIANPGEYVELEPESEHYALVSSAPVLVTQYMVASTAENDATDPSMLVAMPVTRWHDTHYVHALPDWLPVDVDVVAPLGATVTVDGAPLAGFEAIGDTPYQTAHVRFDEDPGLVEIAGDQPISVSVYATRTDSPASSYWHSTGGLLAPE</sequence>
<feature type="region of interest" description="Disordered" evidence="1">
    <location>
        <begin position="24"/>
        <end position="55"/>
    </location>
</feature>
<keyword evidence="5" id="KW-1185">Reference proteome</keyword>
<evidence type="ECO:0000313" key="5">
    <source>
        <dbReference type="Proteomes" id="UP001150924"/>
    </source>
</evidence>
<evidence type="ECO:0000256" key="2">
    <source>
        <dbReference type="SAM" id="SignalP"/>
    </source>
</evidence>
<dbReference type="Proteomes" id="UP001150924">
    <property type="component" value="Unassembled WGS sequence"/>
</dbReference>
<dbReference type="InterPro" id="IPR035234">
    <property type="entry name" value="IgGFc-bd_N"/>
</dbReference>
<accession>A0A9X3EYE2</accession>
<feature type="signal peptide" evidence="2">
    <location>
        <begin position="1"/>
        <end position="22"/>
    </location>
</feature>
<name>A0A9X3EYE2_9BACT</name>